<dbReference type="GO" id="GO:0051726">
    <property type="term" value="P:regulation of cell cycle"/>
    <property type="evidence" value="ECO:0007669"/>
    <property type="project" value="InterPro"/>
</dbReference>
<dbReference type="Proteomes" id="UP001501940">
    <property type="component" value="Chromosome 1"/>
</dbReference>
<proteinExistence type="inferred from homology"/>
<reference evidence="8 9" key="1">
    <citation type="submission" date="2022-01" db="EMBL/GenBank/DDBJ databases">
        <title>A chromosome-scale genome assembly of the false clownfish, Amphiprion ocellaris.</title>
        <authorList>
            <person name="Ryu T."/>
        </authorList>
    </citation>
    <scope>NUCLEOTIDE SEQUENCE [LARGE SCALE GENOMIC DNA]</scope>
</reference>
<dbReference type="GO" id="GO:0004861">
    <property type="term" value="F:cyclin-dependent protein serine/threonine kinase inhibitor activity"/>
    <property type="evidence" value="ECO:0007669"/>
    <property type="project" value="InterPro"/>
</dbReference>
<feature type="compositionally biased region" description="Basic and acidic residues" evidence="6">
    <location>
        <begin position="92"/>
        <end position="114"/>
    </location>
</feature>
<dbReference type="AlphaFoldDB" id="A0A3Q1AWH8"/>
<dbReference type="Ensembl" id="ENSAOCT00000005570.2">
    <property type="protein sequence ID" value="ENSAOCP00000005877.2"/>
    <property type="gene ID" value="ENSAOCG00000000573.2"/>
</dbReference>
<organism evidence="8 9">
    <name type="scientific">Amphiprion ocellaris</name>
    <name type="common">Clown anemonefish</name>
    <dbReference type="NCBI Taxonomy" id="80972"/>
    <lineage>
        <taxon>Eukaryota</taxon>
        <taxon>Metazoa</taxon>
        <taxon>Chordata</taxon>
        <taxon>Craniata</taxon>
        <taxon>Vertebrata</taxon>
        <taxon>Euteleostomi</taxon>
        <taxon>Actinopterygii</taxon>
        <taxon>Neopterygii</taxon>
        <taxon>Teleostei</taxon>
        <taxon>Neoteleostei</taxon>
        <taxon>Acanthomorphata</taxon>
        <taxon>Ovalentaria</taxon>
        <taxon>Pomacentridae</taxon>
        <taxon>Amphiprion</taxon>
    </lineage>
</organism>
<dbReference type="GO" id="GO:0005634">
    <property type="term" value="C:nucleus"/>
    <property type="evidence" value="ECO:0007669"/>
    <property type="project" value="UniProtKB-SubCell"/>
</dbReference>
<evidence type="ECO:0000256" key="6">
    <source>
        <dbReference type="SAM" id="MobiDB-lite"/>
    </source>
</evidence>
<evidence type="ECO:0000256" key="4">
    <source>
        <dbReference type="ARBA" id="ARBA00023242"/>
    </source>
</evidence>
<sequence length="182" mass="21268">ITFEDAKHVLYRTPCRMTHFRCTDSVRRSLFGPVDHEQLRRDLKLKLQQIMEQDTRRWNFNFEAETPLPGRFQWDEIPVQCAAPFYAQRNDAASKPEHGDQPSEEQSARTDQENRPSVSNTHKSPAEVTPVRRKRMHSRAAAKPRNNARITDFFSKRRRSTETKSIQNPFSSTEAAPCRTIR</sequence>
<keyword evidence="5" id="KW-0131">Cell cycle</keyword>
<evidence type="ECO:0000256" key="2">
    <source>
        <dbReference type="ARBA" id="ARBA00006726"/>
    </source>
</evidence>
<keyword evidence="9" id="KW-1185">Reference proteome</keyword>
<dbReference type="PANTHER" id="PTHR10265:SF45">
    <property type="entry name" value="DACAPO"/>
    <property type="match status" value="1"/>
</dbReference>
<evidence type="ECO:0000313" key="9">
    <source>
        <dbReference type="Proteomes" id="UP001501940"/>
    </source>
</evidence>
<evidence type="ECO:0000256" key="5">
    <source>
        <dbReference type="ARBA" id="ARBA00023306"/>
    </source>
</evidence>
<dbReference type="GeneTree" id="ENSGT00940000167611"/>
<accession>A0A3Q1AWH8</accession>
<feature type="region of interest" description="Disordered" evidence="6">
    <location>
        <begin position="88"/>
        <end position="182"/>
    </location>
</feature>
<evidence type="ECO:0000256" key="3">
    <source>
        <dbReference type="ARBA" id="ARBA00023013"/>
    </source>
</evidence>
<keyword evidence="4" id="KW-0539">Nucleus</keyword>
<comment type="similarity">
    <text evidence="2">Belongs to the CDI family.</text>
</comment>
<feature type="compositionally biased region" description="Polar residues" evidence="6">
    <location>
        <begin position="163"/>
        <end position="174"/>
    </location>
</feature>
<reference evidence="8" key="2">
    <citation type="submission" date="2025-08" db="UniProtKB">
        <authorList>
            <consortium name="Ensembl"/>
        </authorList>
    </citation>
    <scope>IDENTIFICATION</scope>
</reference>
<protein>
    <recommendedName>
        <fullName evidence="7">Cyclin-dependent kinase inhibitor domain-containing protein</fullName>
    </recommendedName>
</protein>
<evidence type="ECO:0000313" key="8">
    <source>
        <dbReference type="Ensembl" id="ENSAOCP00000005877.2"/>
    </source>
</evidence>
<name>A0A3Q1AWH8_AMPOC</name>
<dbReference type="PANTHER" id="PTHR10265">
    <property type="entry name" value="CYCLIN-DEPENDENT KINASE INHIBITOR 1"/>
    <property type="match status" value="1"/>
</dbReference>
<evidence type="ECO:0000256" key="1">
    <source>
        <dbReference type="ARBA" id="ARBA00004123"/>
    </source>
</evidence>
<dbReference type="STRING" id="80972.ENSAOCP00000005877"/>
<keyword evidence="3" id="KW-0649">Protein kinase inhibitor</keyword>
<dbReference type="Pfam" id="PF02234">
    <property type="entry name" value="CDI"/>
    <property type="match status" value="1"/>
</dbReference>
<feature type="domain" description="Cyclin-dependent kinase inhibitor" evidence="7">
    <location>
        <begin position="29"/>
        <end position="76"/>
    </location>
</feature>
<feature type="compositionally biased region" description="Basic residues" evidence="6">
    <location>
        <begin position="131"/>
        <end position="142"/>
    </location>
</feature>
<dbReference type="Gene3D" id="4.10.365.10">
    <property type="entry name" value="p27"/>
    <property type="match status" value="1"/>
</dbReference>
<dbReference type="OMA" id="FECETPL"/>
<comment type="subcellular location">
    <subcellularLocation>
        <location evidence="1">Nucleus</location>
    </subcellularLocation>
</comment>
<reference evidence="8" key="3">
    <citation type="submission" date="2025-09" db="UniProtKB">
        <authorList>
            <consortium name="Ensembl"/>
        </authorList>
    </citation>
    <scope>IDENTIFICATION</scope>
</reference>
<evidence type="ECO:0000259" key="7">
    <source>
        <dbReference type="Pfam" id="PF02234"/>
    </source>
</evidence>
<dbReference type="InterPro" id="IPR044898">
    <property type="entry name" value="CDI_dom_sf"/>
</dbReference>
<dbReference type="InterPro" id="IPR003175">
    <property type="entry name" value="CDI_dom"/>
</dbReference>